<dbReference type="InterPro" id="IPR052183">
    <property type="entry name" value="IS_Transposase"/>
</dbReference>
<dbReference type="PANTHER" id="PTHR35528:SF3">
    <property type="entry name" value="BLL1675 PROTEIN"/>
    <property type="match status" value="1"/>
</dbReference>
<evidence type="ECO:0000313" key="7">
    <source>
        <dbReference type="Proteomes" id="UP000597444"/>
    </source>
</evidence>
<dbReference type="EMBL" id="BNJK01000004">
    <property type="protein sequence ID" value="GHP01226.1"/>
    <property type="molecule type" value="Genomic_DNA"/>
</dbReference>
<dbReference type="NCBIfam" id="NF033587">
    <property type="entry name" value="transpos_IS6"/>
    <property type="match status" value="1"/>
</dbReference>
<evidence type="ECO:0000256" key="3">
    <source>
        <dbReference type="ARBA" id="ARBA00023172"/>
    </source>
</evidence>
<accession>A0A8J3IZ88</accession>
<keyword evidence="7" id="KW-1185">Reference proteome</keyword>
<dbReference type="Pfam" id="PF13610">
    <property type="entry name" value="DDE_Tnp_IS240"/>
    <property type="match status" value="2"/>
</dbReference>
<dbReference type="GO" id="GO:0032196">
    <property type="term" value="P:transposition"/>
    <property type="evidence" value="ECO:0007669"/>
    <property type="project" value="UniProtKB-KW"/>
</dbReference>
<dbReference type="GO" id="GO:0003677">
    <property type="term" value="F:DNA binding"/>
    <property type="evidence" value="ECO:0007669"/>
    <property type="project" value="UniProtKB-KW"/>
</dbReference>
<keyword evidence="3" id="KW-0233">DNA recombination</keyword>
<evidence type="ECO:0000313" key="6">
    <source>
        <dbReference type="EMBL" id="GHP01226.1"/>
    </source>
</evidence>
<dbReference type="PANTHER" id="PTHR35528">
    <property type="entry name" value="BLL1675 PROTEIN"/>
    <property type="match status" value="1"/>
</dbReference>
<dbReference type="AlphaFoldDB" id="A0A8J3IZ88"/>
<evidence type="ECO:0000259" key="4">
    <source>
        <dbReference type="Pfam" id="PF13610"/>
    </source>
</evidence>
<evidence type="ECO:0000256" key="2">
    <source>
        <dbReference type="ARBA" id="ARBA00023125"/>
    </source>
</evidence>
<dbReference type="InterPro" id="IPR047930">
    <property type="entry name" value="Transpos_IS6"/>
</dbReference>
<sequence length="279" mass="32113">MNIQDQKLFKWRHFQSEIILLCIRWYLRYAPSYRDLEEIMLERGFSVDHTTIYRWVQHSAPELEKRARPYLKAYNDSWRVDETYIKIKKAWMYLYRAVDSDGQTLEFLLSPTRDAEAAKRFFCKVLHTSASSAPQTCPIEELVVLLIAPAETTTSTRLTPRVINVDKNAAYPKAIAELKAAEILPNAVELRQVKYRGNLVEQDHRFIKRLTKPGMGFVSLKTAWRTLQGFEIMNMIRKGQVQGVAKGDVKGLVALVATLFGVAVSTQQAESFPPHFVLF</sequence>
<evidence type="ECO:0000313" key="5">
    <source>
        <dbReference type="EMBL" id="GHO97400.1"/>
    </source>
</evidence>
<evidence type="ECO:0000256" key="1">
    <source>
        <dbReference type="ARBA" id="ARBA00022578"/>
    </source>
</evidence>
<organism evidence="6 7">
    <name type="scientific">Reticulibacter mediterranei</name>
    <dbReference type="NCBI Taxonomy" id="2778369"/>
    <lineage>
        <taxon>Bacteria</taxon>
        <taxon>Bacillati</taxon>
        <taxon>Chloroflexota</taxon>
        <taxon>Ktedonobacteria</taxon>
        <taxon>Ktedonobacterales</taxon>
        <taxon>Reticulibacteraceae</taxon>
        <taxon>Reticulibacter</taxon>
    </lineage>
</organism>
<protein>
    <submittedName>
        <fullName evidence="6">IS6 family transposase</fullName>
    </submittedName>
</protein>
<proteinExistence type="predicted"/>
<keyword evidence="2" id="KW-0238">DNA-binding</keyword>
<dbReference type="GO" id="GO:0006310">
    <property type="term" value="P:DNA recombination"/>
    <property type="evidence" value="ECO:0007669"/>
    <property type="project" value="UniProtKB-KW"/>
</dbReference>
<gene>
    <name evidence="5" type="ORF">KSF_074480</name>
    <name evidence="6" type="ORF">KSF_112730</name>
</gene>
<comment type="caution">
    <text evidence="6">The sequence shown here is derived from an EMBL/GenBank/DDBJ whole genome shotgun (WGS) entry which is preliminary data.</text>
</comment>
<dbReference type="InterPro" id="IPR032874">
    <property type="entry name" value="DDE_dom"/>
</dbReference>
<name>A0A8J3IZ88_9CHLR</name>
<reference evidence="6" key="1">
    <citation type="submission" date="2020-10" db="EMBL/GenBank/DDBJ databases">
        <title>Taxonomic study of unclassified bacteria belonging to the class Ktedonobacteria.</title>
        <authorList>
            <person name="Yabe S."/>
            <person name="Wang C.M."/>
            <person name="Zheng Y."/>
            <person name="Sakai Y."/>
            <person name="Cavaletti L."/>
            <person name="Monciardini P."/>
            <person name="Donadio S."/>
        </authorList>
    </citation>
    <scope>NUCLEOTIDE SEQUENCE</scope>
    <source>
        <strain evidence="6">ID150040</strain>
    </source>
</reference>
<dbReference type="Proteomes" id="UP000597444">
    <property type="component" value="Unassembled WGS sequence"/>
</dbReference>
<dbReference type="EMBL" id="BNJK01000001">
    <property type="protein sequence ID" value="GHO97400.1"/>
    <property type="molecule type" value="Genomic_DNA"/>
</dbReference>
<feature type="domain" description="DDE" evidence="4">
    <location>
        <begin position="157"/>
        <end position="240"/>
    </location>
</feature>
<feature type="domain" description="DDE" evidence="4">
    <location>
        <begin position="76"/>
        <end position="134"/>
    </location>
</feature>
<keyword evidence="1" id="KW-0815">Transposition</keyword>